<dbReference type="Gene3D" id="3.40.50.850">
    <property type="entry name" value="Isochorismatase-like"/>
    <property type="match status" value="1"/>
</dbReference>
<dbReference type="GO" id="GO:0016787">
    <property type="term" value="F:hydrolase activity"/>
    <property type="evidence" value="ECO:0007669"/>
    <property type="project" value="UniProtKB-KW"/>
</dbReference>
<dbReference type="AlphaFoldDB" id="A0A520KR98"/>
<evidence type="ECO:0000313" key="3">
    <source>
        <dbReference type="EMBL" id="RZN64136.1"/>
    </source>
</evidence>
<evidence type="ECO:0000313" key="4">
    <source>
        <dbReference type="Proteomes" id="UP000317158"/>
    </source>
</evidence>
<keyword evidence="1 3" id="KW-0378">Hydrolase</keyword>
<gene>
    <name evidence="3" type="ORF">EF806_05835</name>
</gene>
<sequence>MLNPNETAMIVEHMQNDFCERGGALYIDEVESILENVKRALKKARDSGVTVVFTKDWHRKDDPEFKIWPEHCVKDTWGSDIIEILSKKEDEYEVKGRRYSSFYATDLDLFLRELGIKNVVILGVMANICVLHTTADASMLGYRTIVLSDCVKSPSPYEEKYALYHMKNVFNTEIITSDRLKFD</sequence>
<protein>
    <submittedName>
        <fullName evidence="3">Cysteine hydrolase</fullName>
    </submittedName>
</protein>
<organism evidence="3 4">
    <name type="scientific">Methanoliparum thermophilum</name>
    <dbReference type="NCBI Taxonomy" id="2491083"/>
    <lineage>
        <taxon>Archaea</taxon>
        <taxon>Methanobacteriati</taxon>
        <taxon>Methanobacteriota</taxon>
        <taxon>Candidatus Methanoliparia</taxon>
        <taxon>Candidatus Methanoliparales</taxon>
        <taxon>Candidatus Methanoliparaceae</taxon>
        <taxon>Candidatus Methanoliparum</taxon>
    </lineage>
</organism>
<dbReference type="InterPro" id="IPR000868">
    <property type="entry name" value="Isochorismatase-like_dom"/>
</dbReference>
<dbReference type="CDD" id="cd00431">
    <property type="entry name" value="cysteine_hydrolases"/>
    <property type="match status" value="1"/>
</dbReference>
<proteinExistence type="predicted"/>
<dbReference type="Proteomes" id="UP000317158">
    <property type="component" value="Unassembled WGS sequence"/>
</dbReference>
<evidence type="ECO:0000256" key="1">
    <source>
        <dbReference type="ARBA" id="ARBA00022801"/>
    </source>
</evidence>
<dbReference type="SUPFAM" id="SSF52499">
    <property type="entry name" value="Isochorismatase-like hydrolases"/>
    <property type="match status" value="1"/>
</dbReference>
<dbReference type="Pfam" id="PF00857">
    <property type="entry name" value="Isochorismatase"/>
    <property type="match status" value="1"/>
</dbReference>
<reference evidence="3 4" key="1">
    <citation type="journal article" date="2019" name="Nat. Microbiol.">
        <title>Wide diversity of methane and short-chain alkane metabolisms in uncultured archaea.</title>
        <authorList>
            <person name="Borrel G."/>
            <person name="Adam P.S."/>
            <person name="McKay L.J."/>
            <person name="Chen L.X."/>
            <person name="Sierra-Garcia I.N."/>
            <person name="Sieber C.M."/>
            <person name="Letourneur Q."/>
            <person name="Ghozlane A."/>
            <person name="Andersen G.L."/>
            <person name="Li W.J."/>
            <person name="Hallam S.J."/>
            <person name="Muyzer G."/>
            <person name="de Oliveira V.M."/>
            <person name="Inskeep W.P."/>
            <person name="Banfield J.F."/>
            <person name="Gribaldo S."/>
        </authorList>
    </citation>
    <scope>NUCLEOTIDE SEQUENCE [LARGE SCALE GENOMIC DNA]</scope>
    <source>
        <strain evidence="3">NM1a</strain>
    </source>
</reference>
<dbReference type="InterPro" id="IPR050272">
    <property type="entry name" value="Isochorismatase-like_hydrls"/>
</dbReference>
<dbReference type="EMBL" id="RXIF01000010">
    <property type="protein sequence ID" value="RZN64136.1"/>
    <property type="molecule type" value="Genomic_DNA"/>
</dbReference>
<comment type="caution">
    <text evidence="3">The sequence shown here is derived from an EMBL/GenBank/DDBJ whole genome shotgun (WGS) entry which is preliminary data.</text>
</comment>
<dbReference type="PANTHER" id="PTHR43540:SF6">
    <property type="entry name" value="ISOCHORISMATASE-LIKE DOMAIN-CONTAINING PROTEIN"/>
    <property type="match status" value="1"/>
</dbReference>
<evidence type="ECO:0000259" key="2">
    <source>
        <dbReference type="Pfam" id="PF00857"/>
    </source>
</evidence>
<dbReference type="InterPro" id="IPR036380">
    <property type="entry name" value="Isochorismatase-like_sf"/>
</dbReference>
<name>A0A520KR98_METT2</name>
<feature type="domain" description="Isochorismatase-like" evidence="2">
    <location>
        <begin position="7"/>
        <end position="172"/>
    </location>
</feature>
<accession>A0A520KR98</accession>
<dbReference type="PANTHER" id="PTHR43540">
    <property type="entry name" value="PEROXYUREIDOACRYLATE/UREIDOACRYLATE AMIDOHYDROLASE-RELATED"/>
    <property type="match status" value="1"/>
</dbReference>